<evidence type="ECO:0000256" key="3">
    <source>
        <dbReference type="ARBA" id="ARBA00022692"/>
    </source>
</evidence>
<keyword evidence="4" id="KW-0653">Protein transport</keyword>
<organism evidence="9 10">
    <name type="scientific">Cyclospora cayetanensis</name>
    <dbReference type="NCBI Taxonomy" id="88456"/>
    <lineage>
        <taxon>Eukaryota</taxon>
        <taxon>Sar</taxon>
        <taxon>Alveolata</taxon>
        <taxon>Apicomplexa</taxon>
        <taxon>Conoidasida</taxon>
        <taxon>Coccidia</taxon>
        <taxon>Eucoccidiorida</taxon>
        <taxon>Eimeriorina</taxon>
        <taxon>Eimeriidae</taxon>
        <taxon>Cyclospora</taxon>
    </lineage>
</organism>
<evidence type="ECO:0000313" key="10">
    <source>
        <dbReference type="RefSeq" id="XP_022590550.2"/>
    </source>
</evidence>
<dbReference type="GO" id="GO:0031902">
    <property type="term" value="C:late endosome membrane"/>
    <property type="evidence" value="ECO:0007669"/>
    <property type="project" value="TreeGrafter"/>
</dbReference>
<gene>
    <name evidence="10" type="primary">LOC34623262</name>
</gene>
<evidence type="ECO:0000256" key="4">
    <source>
        <dbReference type="ARBA" id="ARBA00022927"/>
    </source>
</evidence>
<reference evidence="10" key="1">
    <citation type="submission" date="2025-08" db="UniProtKB">
        <authorList>
            <consortium name="RefSeq"/>
        </authorList>
    </citation>
    <scope>IDENTIFICATION</scope>
</reference>
<evidence type="ECO:0000256" key="5">
    <source>
        <dbReference type="ARBA" id="ARBA00022989"/>
    </source>
</evidence>
<dbReference type="GO" id="GO:0031201">
    <property type="term" value="C:SNARE complex"/>
    <property type="evidence" value="ECO:0007669"/>
    <property type="project" value="TreeGrafter"/>
</dbReference>
<dbReference type="PANTHER" id="PTHR21230">
    <property type="entry name" value="VESICLE TRANSPORT V-SNARE PROTEIN VTI1-RELATED"/>
    <property type="match status" value="1"/>
</dbReference>
<evidence type="ECO:0000256" key="2">
    <source>
        <dbReference type="ARBA" id="ARBA00022448"/>
    </source>
</evidence>
<keyword evidence="5 8" id="KW-1133">Transmembrane helix</keyword>
<dbReference type="Pfam" id="PF12352">
    <property type="entry name" value="V-SNARE_C"/>
    <property type="match status" value="1"/>
</dbReference>
<dbReference type="GO" id="GO:0012507">
    <property type="term" value="C:ER to Golgi transport vesicle membrane"/>
    <property type="evidence" value="ECO:0007669"/>
    <property type="project" value="TreeGrafter"/>
</dbReference>
<evidence type="ECO:0000256" key="6">
    <source>
        <dbReference type="ARBA" id="ARBA00023136"/>
    </source>
</evidence>
<dbReference type="GeneID" id="34623262"/>
<protein>
    <submittedName>
        <fullName evidence="10">Uncharacterized protein LOC34623262</fullName>
    </submittedName>
</protein>
<feature type="coiled-coil region" evidence="7">
    <location>
        <begin position="130"/>
        <end position="157"/>
    </location>
</feature>
<proteinExistence type="predicted"/>
<dbReference type="RefSeq" id="XP_022590550.2">
    <property type="nucleotide sequence ID" value="XM_022736391.2"/>
</dbReference>
<feature type="transmembrane region" description="Helical" evidence="8">
    <location>
        <begin position="242"/>
        <end position="262"/>
    </location>
</feature>
<keyword evidence="3 8" id="KW-0812">Transmembrane</keyword>
<keyword evidence="7" id="KW-0175">Coiled coil</keyword>
<dbReference type="GO" id="GO:0015031">
    <property type="term" value="P:protein transport"/>
    <property type="evidence" value="ECO:0007669"/>
    <property type="project" value="UniProtKB-KW"/>
</dbReference>
<sequence length="321" mass="35132">MADTPPGYGLSELYPQCVALRKELDALLLAISSPPTPQALATSAAGCAGASAGGVYGRPSGSSSREDRNGACTSVAKLQRFSALTRQFCMSVLRLQEALASAKSNQMSRSVHSMWDRRVQDLLADAESFRREAEGRMNLEQQRVEDAMRERKALLGEASGSKRWGDLRNTELMYARERDKLQESSKMLDSVLAQGWSIVGQLVSQNSSLKSARRKVLDMASSAGVASTLLGAVVRRQQGDKWLVYGGMIVTLIFFFMVYRLFHYGSIFSLATSPTDAAEESGFSEVDMSCWPPADPCSTWCRILRRLANAHASTISDHSEP</sequence>
<name>A0A6P5WFM3_9EIME</name>
<evidence type="ECO:0000256" key="7">
    <source>
        <dbReference type="SAM" id="Coils"/>
    </source>
</evidence>
<dbReference type="OrthoDB" id="158360at2759"/>
<keyword evidence="6 8" id="KW-0472">Membrane</keyword>
<accession>A0A6P5WFM3</accession>
<keyword evidence="9" id="KW-1185">Reference proteome</keyword>
<dbReference type="AlphaFoldDB" id="A0A6P5WFM3"/>
<dbReference type="GO" id="GO:0000149">
    <property type="term" value="F:SNARE binding"/>
    <property type="evidence" value="ECO:0007669"/>
    <property type="project" value="TreeGrafter"/>
</dbReference>
<dbReference type="PANTHER" id="PTHR21230:SF1">
    <property type="entry name" value="GOLGI SNAP RECEPTOR COMPLEX MEMBER 2"/>
    <property type="match status" value="1"/>
</dbReference>
<dbReference type="GO" id="GO:0005484">
    <property type="term" value="F:SNAP receptor activity"/>
    <property type="evidence" value="ECO:0007669"/>
    <property type="project" value="TreeGrafter"/>
</dbReference>
<evidence type="ECO:0000313" key="9">
    <source>
        <dbReference type="Proteomes" id="UP000515125"/>
    </source>
</evidence>
<keyword evidence="2" id="KW-0813">Transport</keyword>
<dbReference type="Proteomes" id="UP000515125">
    <property type="component" value="Unplaced"/>
</dbReference>
<dbReference type="GO" id="GO:0006906">
    <property type="term" value="P:vesicle fusion"/>
    <property type="evidence" value="ECO:0007669"/>
    <property type="project" value="TreeGrafter"/>
</dbReference>
<dbReference type="GO" id="GO:0005789">
    <property type="term" value="C:endoplasmic reticulum membrane"/>
    <property type="evidence" value="ECO:0007669"/>
    <property type="project" value="TreeGrafter"/>
</dbReference>
<dbReference type="GO" id="GO:0005794">
    <property type="term" value="C:Golgi apparatus"/>
    <property type="evidence" value="ECO:0007669"/>
    <property type="project" value="TreeGrafter"/>
</dbReference>
<evidence type="ECO:0000256" key="1">
    <source>
        <dbReference type="ARBA" id="ARBA00004211"/>
    </source>
</evidence>
<comment type="subcellular location">
    <subcellularLocation>
        <location evidence="1">Membrane</location>
        <topology evidence="1">Single-pass type IV membrane protein</topology>
    </subcellularLocation>
</comment>
<evidence type="ECO:0000256" key="8">
    <source>
        <dbReference type="SAM" id="Phobius"/>
    </source>
</evidence>